<dbReference type="SMART" id="SM00771">
    <property type="entry name" value="ZipA_C"/>
    <property type="match status" value="1"/>
</dbReference>
<dbReference type="GO" id="GO:0032153">
    <property type="term" value="C:cell division site"/>
    <property type="evidence" value="ECO:0007669"/>
    <property type="project" value="UniProtKB-UniRule"/>
</dbReference>
<dbReference type="AlphaFoldDB" id="A0A450XBS3"/>
<evidence type="ECO:0000256" key="4">
    <source>
        <dbReference type="ARBA" id="ARBA00022692"/>
    </source>
</evidence>
<keyword evidence="4 8" id="KW-0812">Transmembrane</keyword>
<dbReference type="InterPro" id="IPR036765">
    <property type="entry name" value="ZipA_FtsZ-bd_C_sf"/>
</dbReference>
<keyword evidence="5 8" id="KW-1133">Transmembrane helix</keyword>
<dbReference type="HAMAP" id="MF_00509">
    <property type="entry name" value="ZipA"/>
    <property type="match status" value="1"/>
</dbReference>
<evidence type="ECO:0000256" key="3">
    <source>
        <dbReference type="ARBA" id="ARBA00022618"/>
    </source>
</evidence>
<sequence length="340" mass="38103">MDNLRLILFISGILIIAAIYVWEVLRGRQANARARHEEQDVLDDASPLYEGEIPGESLSLQDPPKQEFQELQDPPKQESPKNSPLQKEEPHTDTEYWDRMADEVDDKVVLGDLDALDSSEDKTGPVTAPEGLTIPAADAVEDVAEIAAQPAAERNFFHSFGEKLRSNAERLRVNIKGPRVEKAIPPNREPFVQSPMPRERELVITLTIMAKPGARFSGAEIREQFEKAGMHFGYRQIYHHFGMVDQQTEQPVFSAADILEPGTFKSDNIDDHSTKGLILFMQLPGPLDGLVAFELMLSVAQQLAKSLDGSLCDETRSTLTTQAANHLRERIEELKRKQLV</sequence>
<evidence type="ECO:0000256" key="7">
    <source>
        <dbReference type="ARBA" id="ARBA00023306"/>
    </source>
</evidence>
<evidence type="ECO:0000259" key="11">
    <source>
        <dbReference type="SMART" id="SM00771"/>
    </source>
</evidence>
<comment type="similarity">
    <text evidence="8 9">Belongs to the ZipA family.</text>
</comment>
<evidence type="ECO:0000256" key="2">
    <source>
        <dbReference type="ARBA" id="ARBA00022519"/>
    </source>
</evidence>
<evidence type="ECO:0000256" key="6">
    <source>
        <dbReference type="ARBA" id="ARBA00023136"/>
    </source>
</evidence>
<keyword evidence="6 8" id="KW-0472">Membrane</keyword>
<accession>A0A450XBS3</accession>
<dbReference type="InterPro" id="IPR007449">
    <property type="entry name" value="ZipA_FtsZ-bd_C"/>
</dbReference>
<keyword evidence="2 8" id="KW-0997">Cell inner membrane</keyword>
<feature type="transmembrane region" description="Helical" evidence="8">
    <location>
        <begin position="6"/>
        <end position="25"/>
    </location>
</feature>
<dbReference type="EMBL" id="CAADFO010000022">
    <property type="protein sequence ID" value="VFK26709.1"/>
    <property type="molecule type" value="Genomic_DNA"/>
</dbReference>
<feature type="region of interest" description="Disordered" evidence="10">
    <location>
        <begin position="33"/>
        <end position="93"/>
    </location>
</feature>
<evidence type="ECO:0000256" key="10">
    <source>
        <dbReference type="SAM" id="MobiDB-lite"/>
    </source>
</evidence>
<dbReference type="EMBL" id="CAADGH010000034">
    <property type="protein sequence ID" value="VFK75888.1"/>
    <property type="molecule type" value="Genomic_DNA"/>
</dbReference>
<comment type="subcellular location">
    <subcellularLocation>
        <location evidence="8">Cell inner membrane</location>
        <topology evidence="8">Single-pass type I membrane protein</topology>
    </subcellularLocation>
    <text evidence="8">Localizes to the Z ring in an FtsZ-dependent manner.</text>
</comment>
<dbReference type="NCBIfam" id="TIGR02205">
    <property type="entry name" value="septum_zipA"/>
    <property type="match status" value="1"/>
</dbReference>
<feature type="compositionally biased region" description="Basic and acidic residues" evidence="10">
    <location>
        <begin position="64"/>
        <end position="79"/>
    </location>
</feature>
<dbReference type="Pfam" id="PF04354">
    <property type="entry name" value="ZipA_C"/>
    <property type="match status" value="1"/>
</dbReference>
<comment type="function">
    <text evidence="8 9">Essential cell division protein that stabilizes the FtsZ protofilaments by cross-linking them and that serves as a cytoplasmic membrane anchor for the Z ring. Also required for the recruitment to the septal ring of downstream cell division proteins.</text>
</comment>
<evidence type="ECO:0000256" key="1">
    <source>
        <dbReference type="ARBA" id="ARBA00022475"/>
    </source>
</evidence>
<comment type="subunit">
    <text evidence="8">Interacts with FtsZ via their C-terminal domains.</text>
</comment>
<keyword evidence="7 8" id="KW-0131">Cell cycle</keyword>
<keyword evidence="1 8" id="KW-1003">Cell membrane</keyword>
<dbReference type="GO" id="GO:0005886">
    <property type="term" value="C:plasma membrane"/>
    <property type="evidence" value="ECO:0007669"/>
    <property type="project" value="UniProtKB-SubCell"/>
</dbReference>
<dbReference type="GO" id="GO:0043093">
    <property type="term" value="P:FtsZ-dependent cytokinesis"/>
    <property type="evidence" value="ECO:0007669"/>
    <property type="project" value="UniProtKB-UniRule"/>
</dbReference>
<proteinExistence type="inferred from homology"/>
<dbReference type="PANTHER" id="PTHR38685">
    <property type="entry name" value="CELL DIVISION PROTEIN ZIPA"/>
    <property type="match status" value="1"/>
</dbReference>
<evidence type="ECO:0000313" key="13">
    <source>
        <dbReference type="EMBL" id="VFK31578.1"/>
    </source>
</evidence>
<name>A0A450XBS3_9GAMM</name>
<feature type="domain" description="ZipA C-terminal FtsZ-binding" evidence="11">
    <location>
        <begin position="200"/>
        <end position="331"/>
    </location>
</feature>
<dbReference type="GO" id="GO:0000917">
    <property type="term" value="P:division septum assembly"/>
    <property type="evidence" value="ECO:0007669"/>
    <property type="project" value="TreeGrafter"/>
</dbReference>
<dbReference type="PANTHER" id="PTHR38685:SF1">
    <property type="entry name" value="CELL DIVISION PROTEIN ZIPA"/>
    <property type="match status" value="1"/>
</dbReference>
<evidence type="ECO:0000256" key="8">
    <source>
        <dbReference type="HAMAP-Rule" id="MF_00509"/>
    </source>
</evidence>
<gene>
    <name evidence="8" type="primary">zipA</name>
    <name evidence="12" type="ORF">BECKMB1821G_GA0114241_102233</name>
    <name evidence="14" type="ORF">BECKMB1821H_GA0114242_103429</name>
    <name evidence="13" type="ORF">BECKMB1821I_GA0114274_10259</name>
</gene>
<dbReference type="InterPro" id="IPR011919">
    <property type="entry name" value="Cell_div_ZipA"/>
</dbReference>
<evidence type="ECO:0000313" key="14">
    <source>
        <dbReference type="EMBL" id="VFK75888.1"/>
    </source>
</evidence>
<keyword evidence="3 8" id="KW-0132">Cell division</keyword>
<evidence type="ECO:0000256" key="5">
    <source>
        <dbReference type="ARBA" id="ARBA00022989"/>
    </source>
</evidence>
<reference evidence="12" key="1">
    <citation type="submission" date="2019-02" db="EMBL/GenBank/DDBJ databases">
        <authorList>
            <person name="Gruber-Vodicka R. H."/>
            <person name="Seah K. B. B."/>
        </authorList>
    </citation>
    <scope>NUCLEOTIDE SEQUENCE</scope>
    <source>
        <strain evidence="12">BECK_BZ197</strain>
        <strain evidence="14">BECK_BZ198</strain>
        <strain evidence="13">BECK_BZ199</strain>
    </source>
</reference>
<protein>
    <recommendedName>
        <fullName evidence="8 9">Cell division protein ZipA</fullName>
    </recommendedName>
</protein>
<evidence type="ECO:0000313" key="12">
    <source>
        <dbReference type="EMBL" id="VFK26709.1"/>
    </source>
</evidence>
<dbReference type="EMBL" id="CAADFQ010000025">
    <property type="protein sequence ID" value="VFK31578.1"/>
    <property type="molecule type" value="Genomic_DNA"/>
</dbReference>
<evidence type="ECO:0000256" key="9">
    <source>
        <dbReference type="RuleBase" id="RU003612"/>
    </source>
</evidence>
<dbReference type="Gene3D" id="3.30.1400.10">
    <property type="entry name" value="ZipA, C-terminal FtsZ-binding domain"/>
    <property type="match status" value="1"/>
</dbReference>
<organism evidence="12">
    <name type="scientific">Candidatus Kentrum sp. MB</name>
    <dbReference type="NCBI Taxonomy" id="2138164"/>
    <lineage>
        <taxon>Bacteria</taxon>
        <taxon>Pseudomonadati</taxon>
        <taxon>Pseudomonadota</taxon>
        <taxon>Gammaproteobacteria</taxon>
        <taxon>Candidatus Kentrum</taxon>
    </lineage>
</organism>
<dbReference type="SUPFAM" id="SSF64383">
    <property type="entry name" value="Cell-division protein ZipA, C-terminal domain"/>
    <property type="match status" value="1"/>
</dbReference>